<dbReference type="EMBL" id="LN856954">
    <property type="protein sequence ID" value="CDP95821.1"/>
    <property type="molecule type" value="Genomic_DNA"/>
</dbReference>
<proteinExistence type="predicted"/>
<reference evidence="1" key="2">
    <citation type="submission" date="2012-12" db="EMBL/GenBank/DDBJ databases">
        <authorList>
            <consortium name="WormBase Consortium"/>
            <person name="Ghedin E."/>
            <person name="Paulini M."/>
        </authorList>
    </citation>
    <scope>NUCLEOTIDE SEQUENCE</scope>
    <source>
        <strain evidence="1">FR3</strain>
    </source>
</reference>
<protein>
    <submittedName>
        <fullName evidence="1">Bm1322</fullName>
    </submittedName>
</protein>
<evidence type="ECO:0000313" key="1">
    <source>
        <dbReference type="EMBL" id="CDP95821.1"/>
    </source>
</evidence>
<reference evidence="1" key="1">
    <citation type="journal article" date="2007" name="Science">
        <title>Draft genome of the filarial nematode parasite Brugia malayi.</title>
        <authorList>
            <person name="Ghedin E."/>
            <person name="Wang S."/>
            <person name="Spiro D."/>
            <person name="Caler E."/>
            <person name="Zhao Q."/>
            <person name="Crabtree J."/>
            <person name="Allen J.E."/>
            <person name="Delcher A.L."/>
            <person name="Guiliano D.B."/>
            <person name="Miranda-Saavedra D."/>
            <person name="Angiuoli S.V."/>
            <person name="Creasy T."/>
            <person name="Amedeo P."/>
            <person name="Haas B."/>
            <person name="El-Sayed N.M."/>
            <person name="Wortman J.R."/>
            <person name="Feldblyum T."/>
            <person name="Tallon L."/>
            <person name="Schatz M."/>
            <person name="Shumway M."/>
            <person name="Koo H."/>
            <person name="Salzberg S.L."/>
            <person name="Schobel S."/>
            <person name="Pertea M."/>
            <person name="Pop M."/>
            <person name="White O."/>
            <person name="Barton G.J."/>
            <person name="Carlow C.K."/>
            <person name="Crawford M.J."/>
            <person name="Daub J."/>
            <person name="Dimmic M.W."/>
            <person name="Estes C.F."/>
            <person name="Foster J.M."/>
            <person name="Ganatra M."/>
            <person name="Gregory W.F."/>
            <person name="Johnson N.M."/>
            <person name="Jin J."/>
            <person name="Komuniecki R."/>
            <person name="Korf I."/>
            <person name="Kumar S."/>
            <person name="Laney S."/>
            <person name="Li B.W."/>
            <person name="Li W."/>
            <person name="Lindblom T.H."/>
            <person name="Lustigman S."/>
            <person name="Ma D."/>
            <person name="Maina C.V."/>
            <person name="Martin D.M."/>
            <person name="McCarter J.P."/>
            <person name="McReynolds L."/>
            <person name="Mitreva M."/>
            <person name="Nutman T.B."/>
            <person name="Parkinson J."/>
            <person name="Peregrin-Alvarez J.M."/>
            <person name="Poole C."/>
            <person name="Ren Q."/>
            <person name="Saunders L."/>
            <person name="Sluder A.E."/>
            <person name="Smith K."/>
            <person name="Stanke M."/>
            <person name="Unnasch T.R."/>
            <person name="Ware J."/>
            <person name="Wei A.D."/>
            <person name="Weil G."/>
            <person name="Williams D.J."/>
            <person name="Zhang Y."/>
            <person name="Williams S.A."/>
            <person name="Fraser-Liggett C."/>
            <person name="Slatko B."/>
            <person name="Blaxter M.L."/>
            <person name="Scott A.L."/>
        </authorList>
    </citation>
    <scope>NUCLEOTIDE SEQUENCE</scope>
    <source>
        <strain evidence="1">FR3</strain>
    </source>
</reference>
<organism evidence="1">
    <name type="scientific">Brugia malayi</name>
    <name type="common">Filarial nematode worm</name>
    <dbReference type="NCBI Taxonomy" id="6279"/>
    <lineage>
        <taxon>Eukaryota</taxon>
        <taxon>Metazoa</taxon>
        <taxon>Ecdysozoa</taxon>
        <taxon>Nematoda</taxon>
        <taxon>Chromadorea</taxon>
        <taxon>Rhabditida</taxon>
        <taxon>Spirurina</taxon>
        <taxon>Spiruromorpha</taxon>
        <taxon>Filarioidea</taxon>
        <taxon>Onchocercidae</taxon>
        <taxon>Brugia</taxon>
    </lineage>
</organism>
<dbReference type="AlphaFoldDB" id="A0A1I9G294"/>
<name>A0A1I9G294_BRUMA</name>
<accession>A0A1I9G294</accession>
<sequence>MENYIVGWLWKDSSKFISLNKQVMVEIKFEKSEEMESVAALPQKYPVVDIA</sequence>
<gene>
    <name evidence="1" type="primary">Bm1322</name>
    <name evidence="1" type="ORF">BM_Bm1322</name>
</gene>